<protein>
    <recommendedName>
        <fullName evidence="5">Transmembrane protein</fullName>
    </recommendedName>
</protein>
<evidence type="ECO:0000313" key="3">
    <source>
        <dbReference type="EMBL" id="PFH36447.1"/>
    </source>
</evidence>
<feature type="transmembrane region" description="Helical" evidence="1">
    <location>
        <begin position="42"/>
        <end position="64"/>
    </location>
</feature>
<feature type="signal peptide" evidence="2">
    <location>
        <begin position="1"/>
        <end position="18"/>
    </location>
</feature>
<evidence type="ECO:0008006" key="5">
    <source>
        <dbReference type="Google" id="ProtNLM"/>
    </source>
</evidence>
<organism evidence="3 4">
    <name type="scientific">Besnoitia besnoiti</name>
    <name type="common">Apicomplexan protozoan</name>
    <dbReference type="NCBI Taxonomy" id="94643"/>
    <lineage>
        <taxon>Eukaryota</taxon>
        <taxon>Sar</taxon>
        <taxon>Alveolata</taxon>
        <taxon>Apicomplexa</taxon>
        <taxon>Conoidasida</taxon>
        <taxon>Coccidia</taxon>
        <taxon>Eucoccidiorida</taxon>
        <taxon>Eimeriorina</taxon>
        <taxon>Sarcocystidae</taxon>
        <taxon>Besnoitia</taxon>
    </lineage>
</organism>
<keyword evidence="2" id="KW-0732">Signal</keyword>
<dbReference type="RefSeq" id="XP_029220456.1">
    <property type="nucleotide sequence ID" value="XM_029363090.1"/>
</dbReference>
<keyword evidence="4" id="KW-1185">Reference proteome</keyword>
<dbReference type="Proteomes" id="UP000224006">
    <property type="component" value="Chromosome III"/>
</dbReference>
<evidence type="ECO:0000313" key="4">
    <source>
        <dbReference type="Proteomes" id="UP000224006"/>
    </source>
</evidence>
<keyword evidence="1" id="KW-0812">Transmembrane</keyword>
<proteinExistence type="predicted"/>
<comment type="caution">
    <text evidence="3">The sequence shown here is derived from an EMBL/GenBank/DDBJ whole genome shotgun (WGS) entry which is preliminary data.</text>
</comment>
<sequence>MLFALFVVIVVGVIPGAAQDMARPLPRMDVWYYIQKYLRPWWMQWLLTVLIFVSFLILSQLSWFMPPDRNGLDQSMRRR</sequence>
<name>A0A2A9MLD8_BESBE</name>
<reference evidence="3 4" key="1">
    <citation type="submission" date="2017-09" db="EMBL/GenBank/DDBJ databases">
        <title>Genome sequencing of Besnoitia besnoiti strain Bb-Ger1.</title>
        <authorList>
            <person name="Schares G."/>
            <person name="Venepally P."/>
            <person name="Lorenzi H.A."/>
        </authorList>
    </citation>
    <scope>NUCLEOTIDE SEQUENCE [LARGE SCALE GENOMIC DNA]</scope>
    <source>
        <strain evidence="3 4">Bb-Ger1</strain>
    </source>
</reference>
<dbReference type="GeneID" id="40309569"/>
<dbReference type="EMBL" id="NWUJ01000003">
    <property type="protein sequence ID" value="PFH36447.1"/>
    <property type="molecule type" value="Genomic_DNA"/>
</dbReference>
<dbReference type="KEGG" id="bbes:BESB_046390"/>
<feature type="chain" id="PRO_5012021401" description="Transmembrane protein" evidence="2">
    <location>
        <begin position="19"/>
        <end position="79"/>
    </location>
</feature>
<dbReference type="OrthoDB" id="10295538at2759"/>
<keyword evidence="1" id="KW-1133">Transmembrane helix</keyword>
<dbReference type="AlphaFoldDB" id="A0A2A9MLD8"/>
<dbReference type="VEuPathDB" id="ToxoDB:BESB_046390"/>
<accession>A0A2A9MLD8</accession>
<evidence type="ECO:0000256" key="1">
    <source>
        <dbReference type="SAM" id="Phobius"/>
    </source>
</evidence>
<keyword evidence="1" id="KW-0472">Membrane</keyword>
<evidence type="ECO:0000256" key="2">
    <source>
        <dbReference type="SAM" id="SignalP"/>
    </source>
</evidence>
<gene>
    <name evidence="3" type="ORF">BESB_046390</name>
</gene>